<dbReference type="GO" id="GO:0005840">
    <property type="term" value="C:ribosome"/>
    <property type="evidence" value="ECO:0007669"/>
    <property type="project" value="InterPro"/>
</dbReference>
<dbReference type="CDD" id="cd16461">
    <property type="entry name" value="RING-H2_EL5-like"/>
    <property type="match status" value="1"/>
</dbReference>
<organism evidence="5">
    <name type="scientific">Salix viminalis</name>
    <name type="common">Common osier</name>
    <name type="synonym">Basket willow</name>
    <dbReference type="NCBI Taxonomy" id="40686"/>
    <lineage>
        <taxon>Eukaryota</taxon>
        <taxon>Viridiplantae</taxon>
        <taxon>Streptophyta</taxon>
        <taxon>Embryophyta</taxon>
        <taxon>Tracheophyta</taxon>
        <taxon>Spermatophyta</taxon>
        <taxon>Magnoliopsida</taxon>
        <taxon>eudicotyledons</taxon>
        <taxon>Gunneridae</taxon>
        <taxon>Pentapetalae</taxon>
        <taxon>rosids</taxon>
        <taxon>fabids</taxon>
        <taxon>Malpighiales</taxon>
        <taxon>Salicaceae</taxon>
        <taxon>Saliceae</taxon>
        <taxon>Salix</taxon>
    </lineage>
</organism>
<dbReference type="GO" id="GO:0006412">
    <property type="term" value="P:translation"/>
    <property type="evidence" value="ECO:0007669"/>
    <property type="project" value="InterPro"/>
</dbReference>
<dbReference type="InterPro" id="IPR035980">
    <property type="entry name" value="Ribosomal_bS6_sf"/>
</dbReference>
<dbReference type="InterPro" id="IPR000529">
    <property type="entry name" value="Ribosomal_bS6"/>
</dbReference>
<evidence type="ECO:0000256" key="1">
    <source>
        <dbReference type="ARBA" id="ARBA00009512"/>
    </source>
</evidence>
<proteinExistence type="inferred from homology"/>
<dbReference type="PANTHER" id="PTHR21011:SF16">
    <property type="entry name" value="SMALL RIBOSOMAL SUBUNIT PROTEIN BS6C ALPHA"/>
    <property type="match status" value="1"/>
</dbReference>
<feature type="domain" description="RING-type" evidence="4">
    <location>
        <begin position="284"/>
        <end position="326"/>
    </location>
</feature>
<dbReference type="GO" id="GO:0008270">
    <property type="term" value="F:zinc ion binding"/>
    <property type="evidence" value="ECO:0007669"/>
    <property type="project" value="UniProtKB-KW"/>
</dbReference>
<dbReference type="SMART" id="SM00184">
    <property type="entry name" value="RING"/>
    <property type="match status" value="1"/>
</dbReference>
<keyword evidence="2" id="KW-0862">Zinc</keyword>
<dbReference type="GO" id="GO:0070181">
    <property type="term" value="F:small ribosomal subunit rRNA binding"/>
    <property type="evidence" value="ECO:0007669"/>
    <property type="project" value="TreeGrafter"/>
</dbReference>
<dbReference type="HAMAP" id="MF_00360">
    <property type="entry name" value="Ribosomal_bS6"/>
    <property type="match status" value="1"/>
</dbReference>
<evidence type="ECO:0000313" key="5">
    <source>
        <dbReference type="EMBL" id="VFU48728.1"/>
    </source>
</evidence>
<protein>
    <recommendedName>
        <fullName evidence="4">RING-type domain-containing protein</fullName>
    </recommendedName>
</protein>
<feature type="compositionally biased region" description="Polar residues" evidence="3">
    <location>
        <begin position="386"/>
        <end position="401"/>
    </location>
</feature>
<dbReference type="AlphaFoldDB" id="A0A6N2M4U0"/>
<dbReference type="Pfam" id="PF13639">
    <property type="entry name" value="zf-RING_2"/>
    <property type="match status" value="1"/>
</dbReference>
<dbReference type="InterPro" id="IPR014717">
    <property type="entry name" value="Transl_elong_EF1B/ribsomal_bS6"/>
</dbReference>
<dbReference type="EMBL" id="CAADRP010001707">
    <property type="protein sequence ID" value="VFU48728.1"/>
    <property type="molecule type" value="Genomic_DNA"/>
</dbReference>
<comment type="similarity">
    <text evidence="1">Belongs to the bacterial ribosomal protein bS6 family.</text>
</comment>
<name>A0A6N2M4U0_SALVM</name>
<reference evidence="5" key="1">
    <citation type="submission" date="2019-03" db="EMBL/GenBank/DDBJ databases">
        <authorList>
            <person name="Mank J."/>
            <person name="Almeida P."/>
        </authorList>
    </citation>
    <scope>NUCLEOTIDE SEQUENCE</scope>
    <source>
        <strain evidence="5">78183</strain>
    </source>
</reference>
<feature type="compositionally biased region" description="Polar residues" evidence="3">
    <location>
        <begin position="352"/>
        <end position="370"/>
    </location>
</feature>
<dbReference type="InterPro" id="IPR013083">
    <property type="entry name" value="Znf_RING/FYVE/PHD"/>
</dbReference>
<accession>A0A6N2M4U0</accession>
<evidence type="ECO:0000256" key="2">
    <source>
        <dbReference type="PROSITE-ProRule" id="PRU00175"/>
    </source>
</evidence>
<dbReference type="InterPro" id="IPR001841">
    <property type="entry name" value="Znf_RING"/>
</dbReference>
<dbReference type="CDD" id="cd15487">
    <property type="entry name" value="bS6_chloro_cyano"/>
    <property type="match status" value="1"/>
</dbReference>
<dbReference type="GO" id="GO:0003735">
    <property type="term" value="F:structural constituent of ribosome"/>
    <property type="evidence" value="ECO:0007669"/>
    <property type="project" value="InterPro"/>
</dbReference>
<dbReference type="SUPFAM" id="SSF54995">
    <property type="entry name" value="Ribosomal protein S6"/>
    <property type="match status" value="1"/>
</dbReference>
<dbReference type="Gene3D" id="3.30.70.60">
    <property type="match status" value="1"/>
</dbReference>
<evidence type="ECO:0000259" key="4">
    <source>
        <dbReference type="PROSITE" id="PS50089"/>
    </source>
</evidence>
<dbReference type="Pfam" id="PF01250">
    <property type="entry name" value="Ribosomal_S6"/>
    <property type="match status" value="1"/>
</dbReference>
<dbReference type="InterPro" id="IPR020814">
    <property type="entry name" value="Ribosomal_S6_plastid/chlpt"/>
</dbReference>
<gene>
    <name evidence="5" type="ORF">SVIM_LOCUS320639</name>
</gene>
<feature type="region of interest" description="Disordered" evidence="3">
    <location>
        <begin position="106"/>
        <end position="133"/>
    </location>
</feature>
<evidence type="ECO:0000256" key="3">
    <source>
        <dbReference type="SAM" id="MobiDB-lite"/>
    </source>
</evidence>
<keyword evidence="2" id="KW-0479">Metal-binding</keyword>
<dbReference type="Gene3D" id="3.30.40.10">
    <property type="entry name" value="Zinc/RING finger domain, C3HC4 (zinc finger)"/>
    <property type="match status" value="1"/>
</dbReference>
<dbReference type="PANTHER" id="PTHR21011">
    <property type="entry name" value="MITOCHONDRIAL 28S RIBOSOMAL PROTEIN S6"/>
    <property type="match status" value="1"/>
</dbReference>
<sequence>MRRVRTAHPPYLLSHFLPFTDPEAVAEEMASSSSSSSLTSNLVSSPFYPSSFSKPPSLPLLSFSQTLKPFPNTSKLVYRAHGNPTTAVKAQTVDFAGSFYEGGIGSDDDPDSPIGSGTMTAVEEKETPPCPPGLRQYETMSVLRPDMSEDERLALTQKYEELLVAGGGMYVEVFNRGVVPLAYSIKKKNKAGESNTYMDGIYLLFTYFTKPDSMGILEQTLNTDDDVIRSSSFKNEDKPVSCSSGTWASPIIEKICQIGLKEEFKDKLPIVLFDEELMTKDSQCCVCLGEFEIKEEVLQIPSCKHVFHIDCIHNWLHANSTCPLCRCCVIFPTTKFCTNPLQSSGSVILPQSGANSHHPQNITSEPQQQEDGGAGSTEQVVIPMEESTSATAQLRNSSSLPELSISMENGRGSANGETVLHIRTQSP</sequence>
<dbReference type="PROSITE" id="PS50089">
    <property type="entry name" value="ZF_RING_2"/>
    <property type="match status" value="1"/>
</dbReference>
<keyword evidence="2" id="KW-0863">Zinc-finger</keyword>
<feature type="region of interest" description="Disordered" evidence="3">
    <location>
        <begin position="348"/>
        <end position="427"/>
    </location>
</feature>
<dbReference type="SUPFAM" id="SSF57850">
    <property type="entry name" value="RING/U-box"/>
    <property type="match status" value="1"/>
</dbReference>